<dbReference type="SMART" id="SM00478">
    <property type="entry name" value="ENDO3c"/>
    <property type="match status" value="1"/>
</dbReference>
<dbReference type="GO" id="GO:0004519">
    <property type="term" value="F:endonuclease activity"/>
    <property type="evidence" value="ECO:0007669"/>
    <property type="project" value="UniProtKB-KW"/>
</dbReference>
<dbReference type="Pfam" id="PF00730">
    <property type="entry name" value="HhH-GPD"/>
    <property type="match status" value="1"/>
</dbReference>
<protein>
    <submittedName>
        <fullName evidence="6">Endonuclease</fullName>
    </submittedName>
</protein>
<reference evidence="6 7" key="1">
    <citation type="submission" date="2018-06" db="EMBL/GenBank/DDBJ databases">
        <title>Extensive metabolic versatility and redundancy in microbially diverse, dynamic hydrothermal sediments.</title>
        <authorList>
            <person name="Dombrowski N."/>
            <person name="Teske A."/>
            <person name="Baker B.J."/>
        </authorList>
    </citation>
    <scope>NUCLEOTIDE SEQUENCE [LARGE SCALE GENOMIC DNA]</scope>
    <source>
        <strain evidence="6">B51_G17</strain>
    </source>
</reference>
<evidence type="ECO:0000259" key="5">
    <source>
        <dbReference type="SMART" id="SM00478"/>
    </source>
</evidence>
<dbReference type="GO" id="GO:0051539">
    <property type="term" value="F:4 iron, 4 sulfur cluster binding"/>
    <property type="evidence" value="ECO:0007669"/>
    <property type="project" value="UniProtKB-KW"/>
</dbReference>
<gene>
    <name evidence="6" type="ORF">DRO04_01005</name>
</gene>
<sequence length="220" mass="26010">MRAMQMEKDNRFLNLYLCLLQKYGYQNWWPLIEKGRVVYRERKKIGSKKKFEIMVGAVLTQNTAWKNVEKALLELHNSKLLSVKRILEVSNGELERKIKCSGYYRQKAKKLKALAEFIKKNPISKLEKIETERLRNMLLGVYGIGKETADSILLYAFNRPVFIVDIYTRRLFAKKGWISGNEEYDEIRSLVERNFPEDVRMLKEFHALIVEEGKNNKKRA</sequence>
<evidence type="ECO:0000256" key="3">
    <source>
        <dbReference type="ARBA" id="ARBA00023004"/>
    </source>
</evidence>
<dbReference type="CDD" id="cd00056">
    <property type="entry name" value="ENDO3c"/>
    <property type="match status" value="1"/>
</dbReference>
<keyword evidence="2" id="KW-0479">Metal-binding</keyword>
<keyword evidence="6" id="KW-0540">Nuclease</keyword>
<evidence type="ECO:0000256" key="1">
    <source>
        <dbReference type="ARBA" id="ARBA00022485"/>
    </source>
</evidence>
<dbReference type="AlphaFoldDB" id="A0A497JJ63"/>
<feature type="domain" description="HhH-GPD" evidence="5">
    <location>
        <begin position="59"/>
        <end position="215"/>
    </location>
</feature>
<dbReference type="Gene3D" id="1.10.340.30">
    <property type="entry name" value="Hypothetical protein, domain 2"/>
    <property type="match status" value="1"/>
</dbReference>
<proteinExistence type="predicted"/>
<keyword evidence="1" id="KW-0004">4Fe-4S</keyword>
<comment type="caution">
    <text evidence="6">The sequence shown here is derived from an EMBL/GenBank/DDBJ whole genome shotgun (WGS) entry which is preliminary data.</text>
</comment>
<dbReference type="GO" id="GO:0006284">
    <property type="term" value="P:base-excision repair"/>
    <property type="evidence" value="ECO:0007669"/>
    <property type="project" value="InterPro"/>
</dbReference>
<dbReference type="InterPro" id="IPR003265">
    <property type="entry name" value="HhH-GPD_domain"/>
</dbReference>
<dbReference type="GO" id="GO:0046872">
    <property type="term" value="F:metal ion binding"/>
    <property type="evidence" value="ECO:0007669"/>
    <property type="project" value="UniProtKB-KW"/>
</dbReference>
<keyword evidence="6" id="KW-0255">Endonuclease</keyword>
<evidence type="ECO:0000313" key="6">
    <source>
        <dbReference type="EMBL" id="RLG70859.1"/>
    </source>
</evidence>
<dbReference type="Proteomes" id="UP000278031">
    <property type="component" value="Unassembled WGS sequence"/>
</dbReference>
<dbReference type="EMBL" id="QMWP01000027">
    <property type="protein sequence ID" value="RLG70859.1"/>
    <property type="molecule type" value="Genomic_DNA"/>
</dbReference>
<name>A0A497JJ63_9ARCH</name>
<dbReference type="Gene3D" id="1.10.1670.10">
    <property type="entry name" value="Helix-hairpin-Helix base-excision DNA repair enzymes (C-terminal)"/>
    <property type="match status" value="1"/>
</dbReference>
<evidence type="ECO:0000313" key="7">
    <source>
        <dbReference type="Proteomes" id="UP000278031"/>
    </source>
</evidence>
<dbReference type="SUPFAM" id="SSF48150">
    <property type="entry name" value="DNA-glycosylase"/>
    <property type="match status" value="1"/>
</dbReference>
<evidence type="ECO:0000256" key="4">
    <source>
        <dbReference type="ARBA" id="ARBA00023014"/>
    </source>
</evidence>
<evidence type="ECO:0000256" key="2">
    <source>
        <dbReference type="ARBA" id="ARBA00022723"/>
    </source>
</evidence>
<organism evidence="6 7">
    <name type="scientific">Candidatus Iainarchaeum sp</name>
    <dbReference type="NCBI Taxonomy" id="3101447"/>
    <lineage>
        <taxon>Archaea</taxon>
        <taxon>Candidatus Iainarchaeota</taxon>
        <taxon>Candidatus Iainarchaeia</taxon>
        <taxon>Candidatus Iainarchaeales</taxon>
        <taxon>Candidatus Iainarchaeaceae</taxon>
        <taxon>Candidatus Iainarchaeum</taxon>
    </lineage>
</organism>
<dbReference type="PANTHER" id="PTHR10359:SF19">
    <property type="entry name" value="DNA REPAIR GLYCOSYLASE MJ1434-RELATED"/>
    <property type="match status" value="1"/>
</dbReference>
<keyword evidence="3" id="KW-0408">Iron</keyword>
<keyword evidence="6" id="KW-0378">Hydrolase</keyword>
<dbReference type="InterPro" id="IPR011257">
    <property type="entry name" value="DNA_glycosylase"/>
</dbReference>
<dbReference type="InterPro" id="IPR023170">
    <property type="entry name" value="HhH_base_excis_C"/>
</dbReference>
<keyword evidence="4" id="KW-0411">Iron-sulfur</keyword>
<accession>A0A497JJ63</accession>
<dbReference type="PANTHER" id="PTHR10359">
    <property type="entry name" value="A/G-SPECIFIC ADENINE GLYCOSYLASE/ENDONUCLEASE III"/>
    <property type="match status" value="1"/>
</dbReference>